<sequence length="89" mass="10358">MGMPCVVNSILKLKPSQGYPESLELSKQYQGSKEDYRIIPVDVPIPLVNEHWVAYADVIIEKLVWENRQTIVLFRIDRIYPVPFIVKET</sequence>
<dbReference type="InterPro" id="IPR019699">
    <property type="entry name" value="DUF2584"/>
</dbReference>
<dbReference type="SUPFAM" id="SSF88697">
    <property type="entry name" value="PUA domain-like"/>
    <property type="match status" value="1"/>
</dbReference>
<name>A0A552HSR8_MICVR</name>
<dbReference type="Gene3D" id="2.40.240.20">
    <property type="entry name" value="Hypothetical PUA domain-like, domain 1"/>
    <property type="match status" value="1"/>
</dbReference>
<dbReference type="Pfam" id="PF10763">
    <property type="entry name" value="DUF2584"/>
    <property type="match status" value="1"/>
</dbReference>
<protein>
    <submittedName>
        <fullName evidence="1">DUF2584 family protein</fullName>
    </submittedName>
</protein>
<gene>
    <name evidence="1" type="ORF">EWV77_10545</name>
</gene>
<accession>A0A552HSR8</accession>
<dbReference type="EMBL" id="SFAZ01000156">
    <property type="protein sequence ID" value="TRU74229.1"/>
    <property type="molecule type" value="Genomic_DNA"/>
</dbReference>
<comment type="caution">
    <text evidence="1">The sequence shown here is derived from an EMBL/GenBank/DDBJ whole genome shotgun (WGS) entry which is preliminary data.</text>
</comment>
<proteinExistence type="predicted"/>
<dbReference type="InterPro" id="IPR015947">
    <property type="entry name" value="PUA-like_sf"/>
</dbReference>
<evidence type="ECO:0000313" key="1">
    <source>
        <dbReference type="EMBL" id="TRU74229.1"/>
    </source>
</evidence>
<evidence type="ECO:0000313" key="2">
    <source>
        <dbReference type="Proteomes" id="UP000320674"/>
    </source>
</evidence>
<organism evidence="1 2">
    <name type="scientific">Microcystis viridis Mv_BB_P_19951000_S68D</name>
    <dbReference type="NCBI Taxonomy" id="2486270"/>
    <lineage>
        <taxon>Bacteria</taxon>
        <taxon>Bacillati</taxon>
        <taxon>Cyanobacteriota</taxon>
        <taxon>Cyanophyceae</taxon>
        <taxon>Oscillatoriophycideae</taxon>
        <taxon>Chroococcales</taxon>
        <taxon>Microcystaceae</taxon>
        <taxon>Microcystis</taxon>
    </lineage>
</organism>
<dbReference type="AlphaFoldDB" id="A0A552HSR8"/>
<dbReference type="Proteomes" id="UP000320674">
    <property type="component" value="Unassembled WGS sequence"/>
</dbReference>
<reference evidence="1 2" key="1">
    <citation type="submission" date="2019-01" db="EMBL/GenBank/DDBJ databases">
        <title>Coherence of Microcystis species and biogeography revealed through population genomics.</title>
        <authorList>
            <person name="Perez-Carrascal O.M."/>
            <person name="Terrat Y."/>
            <person name="Giani A."/>
            <person name="Fortin N."/>
            <person name="Tromas N."/>
            <person name="Shapiro B.J."/>
        </authorList>
    </citation>
    <scope>NUCLEOTIDE SEQUENCE [LARGE SCALE GENOMIC DNA]</scope>
    <source>
        <strain evidence="1">Mv_BB_P_19951000_S68D</strain>
    </source>
</reference>